<dbReference type="GO" id="GO:0005643">
    <property type="term" value="C:nuclear pore"/>
    <property type="evidence" value="ECO:0007669"/>
    <property type="project" value="InterPro"/>
</dbReference>
<evidence type="ECO:0000256" key="4">
    <source>
        <dbReference type="SAM" id="MobiDB-lite"/>
    </source>
</evidence>
<dbReference type="OrthoDB" id="203824at2759"/>
<feature type="region of interest" description="Disordered" evidence="4">
    <location>
        <begin position="284"/>
        <end position="303"/>
    </location>
</feature>
<gene>
    <name evidence="5" type="ORF">Tdes44962_MAKER05411</name>
</gene>
<feature type="region of interest" description="Disordered" evidence="4">
    <location>
        <begin position="122"/>
        <end position="141"/>
    </location>
</feature>
<proteinExistence type="inferred from homology"/>
<dbReference type="PANTHER" id="PTHR11225:SF4">
    <property type="entry name" value="NUCLEAR PORE COMPLEX PROTEIN NUP93"/>
    <property type="match status" value="1"/>
</dbReference>
<dbReference type="GO" id="GO:0016973">
    <property type="term" value="P:poly(A)+ mRNA export from nucleus"/>
    <property type="evidence" value="ECO:0007669"/>
    <property type="project" value="TreeGrafter"/>
</dbReference>
<dbReference type="EMBL" id="RIBY02002356">
    <property type="protein sequence ID" value="KAH9818217.1"/>
    <property type="molecule type" value="Genomic_DNA"/>
</dbReference>
<evidence type="ECO:0000313" key="5">
    <source>
        <dbReference type="EMBL" id="KAH9818217.1"/>
    </source>
</evidence>
<dbReference type="GO" id="GO:0017056">
    <property type="term" value="F:structural constituent of nuclear pore"/>
    <property type="evidence" value="ECO:0007669"/>
    <property type="project" value="InterPro"/>
</dbReference>
<evidence type="ECO:0000256" key="1">
    <source>
        <dbReference type="ARBA" id="ARBA00004259"/>
    </source>
</evidence>
<dbReference type="InterPro" id="IPR007231">
    <property type="entry name" value="Nucleoporin_int_Nup93/Nic96"/>
</dbReference>
<reference evidence="5 6" key="1">
    <citation type="journal article" date="2018" name="IMA Fungus">
        <title>IMA Genome-F 10: Nine draft genome sequences of Claviceps purpurea s.lat., including C. arundinis, C. humidiphila, and C. cf. spartinae, pseudomolecules for the pitch canker pathogen Fusarium circinatum, draft genome of Davidsoniella eucalypti, Grosmannia galeiformis, Quambalaria eucalypti, and Teratosphaeria destructans.</title>
        <authorList>
            <person name="Wingfield B.D."/>
            <person name="Liu M."/>
            <person name="Nguyen H.D."/>
            <person name="Lane F.A."/>
            <person name="Morgan S.W."/>
            <person name="De Vos L."/>
            <person name="Wilken P.M."/>
            <person name="Duong T.A."/>
            <person name="Aylward J."/>
            <person name="Coetzee M.P."/>
            <person name="Dadej K."/>
            <person name="De Beer Z.W."/>
            <person name="Findlay W."/>
            <person name="Havenga M."/>
            <person name="Kolarik M."/>
            <person name="Menzies J.G."/>
            <person name="Naidoo K."/>
            <person name="Pochopski O."/>
            <person name="Shoukouhi P."/>
            <person name="Santana Q.C."/>
            <person name="Seifert K.A."/>
            <person name="Soal N."/>
            <person name="Steenkamp E.T."/>
            <person name="Tatham C.T."/>
            <person name="van der Nest M.A."/>
            <person name="Wingfield M.J."/>
        </authorList>
    </citation>
    <scope>NUCLEOTIDE SEQUENCE [LARGE SCALE GENOMIC DNA]</scope>
    <source>
        <strain evidence="5">CMW44962</strain>
    </source>
</reference>
<dbReference type="GO" id="GO:0006606">
    <property type="term" value="P:protein import into nucleus"/>
    <property type="evidence" value="ECO:0007669"/>
    <property type="project" value="TreeGrafter"/>
</dbReference>
<evidence type="ECO:0000256" key="3">
    <source>
        <dbReference type="ARBA" id="ARBA00023242"/>
    </source>
</evidence>
<comment type="similarity">
    <text evidence="2">Belongs to the nucleoporin interacting component (NIC) family.</text>
</comment>
<dbReference type="Proteomes" id="UP001138500">
    <property type="component" value="Unassembled WGS sequence"/>
</dbReference>
<sequence>MSSLFGAAPGASSNSSTTQSLGSSVFGTAAPNNGSLFGNNIVPDDRRSSTLKRSFAHPGPPEPSYHQHLLNKSSRNGHVIDDDGGLGRLQLGLGDISNKVRNIGQGSPSSLLDADALLRSNTRLNGGGSSSARHQAVSGGDRNSKLRASYVLAKSGINVSQSLRDVEELSNSTYARAPPVDAVPDFGASSGVRDYLGVQHQNSFQQMIDSTVQRAKDEFNDMIDEQLHDVDWHAHRQRIYEHFGLRKPTETDAEGGAARETTSFGRSARRSRLSATLGQSRSLPGLTKSVIGAPGLRNGRQSTFNDVEEKLPADGMRPAPEDRALRKKQDSYAGKVKDLNLARIQDKVFPIMTRFAEIEDESSNDDTSMLINAYKALVHITGEDPTKGDLAEPGVIRERQYAVDYLDENYSSKGSIAVRKRIIHGSRTFLEKNFLAQMDALLDKHRTVAMVGGFPTAVAKARGYVRVRAARKELGPDLDLLQVLTKPSAEGAHNNESDYCWAVIFYLLRSGLLDEAKQYVNDNAAQFKQIDRNFAKYLKAYVDDPDHRLTGDLQRAIDNEYSQRSRLAADNTLDPYRMLCYKVLGRCEVSHRNLDTVTNDMNDWLWLQFVLTREYNRAEEMAHEAFGLEELRASIKQIGERYFGPTSDITNAPTTFFFMQILAGMFEKAVADLYPHNYVSATHFAIALDFYGLLRVSGDLTNDDLLTYTTRQQPQIAFGSMVGLYTRDFRTANPEAAVDYLCLICLNADLPGELGKTQRELCHQALVEVTLETREFATLIGDIKSNGYRIPGAIENRLKLVRLDNKEQFLKQITLSAARVAEEQSRVTDAALLYHLAEDFNKVMNVVSSAVSVALTTELGEQPARVTPLKPRSTGPQNGEEVPGSSLSLTAVDDPITLARNMRDLYRSNATVQQKITQTSWEVCNILLTLADARRAFDAGDWAACIDHISNTRVLPTDSHGDINEIKAKAQAFDQMPTNVARTVGHVMLWTVTAAVYLGEKMKHAEFDTGMHRGMVENCKRIAEDVNLFAGLIRFKLPGRVWETLARASEELGL</sequence>
<feature type="region of interest" description="Disordered" evidence="4">
    <location>
        <begin position="863"/>
        <end position="886"/>
    </location>
</feature>
<feature type="compositionally biased region" description="Low complexity" evidence="4">
    <location>
        <begin position="12"/>
        <end position="24"/>
    </location>
</feature>
<accession>A0A9W7SK41</accession>
<comment type="subcellular location">
    <subcellularLocation>
        <location evidence="1">Nucleus envelope</location>
    </subcellularLocation>
</comment>
<comment type="caution">
    <text evidence="5">The sequence shown here is derived from an EMBL/GenBank/DDBJ whole genome shotgun (WGS) entry which is preliminary data.</text>
</comment>
<dbReference type="AlphaFoldDB" id="A0A9W7SK41"/>
<keyword evidence="6" id="KW-1185">Reference proteome</keyword>
<reference evidence="5 6" key="2">
    <citation type="journal article" date="2021" name="Curr. Genet.">
        <title>Genetic response to nitrogen starvation in the aggressive Eucalyptus foliar pathogen Teratosphaeria destructans.</title>
        <authorList>
            <person name="Havenga M."/>
            <person name="Wingfield B.D."/>
            <person name="Wingfield M.J."/>
            <person name="Dreyer L.L."/>
            <person name="Roets F."/>
            <person name="Aylward J."/>
        </authorList>
    </citation>
    <scope>NUCLEOTIDE SEQUENCE [LARGE SCALE GENOMIC DNA]</scope>
    <source>
        <strain evidence="5">CMW44962</strain>
    </source>
</reference>
<feature type="region of interest" description="Disordered" evidence="4">
    <location>
        <begin position="249"/>
        <end position="279"/>
    </location>
</feature>
<protein>
    <submittedName>
        <fullName evidence="5">Nup93/Nic96</fullName>
    </submittedName>
</protein>
<organism evidence="5 6">
    <name type="scientific">Teratosphaeria destructans</name>
    <dbReference type="NCBI Taxonomy" id="418781"/>
    <lineage>
        <taxon>Eukaryota</taxon>
        <taxon>Fungi</taxon>
        <taxon>Dikarya</taxon>
        <taxon>Ascomycota</taxon>
        <taxon>Pezizomycotina</taxon>
        <taxon>Dothideomycetes</taxon>
        <taxon>Dothideomycetidae</taxon>
        <taxon>Mycosphaerellales</taxon>
        <taxon>Teratosphaeriaceae</taxon>
        <taxon>Teratosphaeria</taxon>
    </lineage>
</organism>
<feature type="region of interest" description="Disordered" evidence="4">
    <location>
        <begin position="1"/>
        <end position="69"/>
    </location>
</feature>
<evidence type="ECO:0000256" key="2">
    <source>
        <dbReference type="ARBA" id="ARBA00010186"/>
    </source>
</evidence>
<dbReference type="PANTHER" id="PTHR11225">
    <property type="entry name" value="NUCLEAR PORE COMPLEX PROTEIN NUP93 NUCLEOPORIN NUP93 DEAD EYE PROTEIN"/>
    <property type="match status" value="1"/>
</dbReference>
<keyword evidence="3" id="KW-0539">Nucleus</keyword>
<dbReference type="Pfam" id="PF04097">
    <property type="entry name" value="Nic96"/>
    <property type="match status" value="1"/>
</dbReference>
<evidence type="ECO:0000313" key="6">
    <source>
        <dbReference type="Proteomes" id="UP001138500"/>
    </source>
</evidence>
<name>A0A9W7SK41_9PEZI</name>